<organism evidence="8 9">
    <name type="scientific">Pseudogemmobacter humi</name>
    <dbReference type="NCBI Taxonomy" id="2483812"/>
    <lineage>
        <taxon>Bacteria</taxon>
        <taxon>Pseudomonadati</taxon>
        <taxon>Pseudomonadota</taxon>
        <taxon>Alphaproteobacteria</taxon>
        <taxon>Rhodobacterales</taxon>
        <taxon>Paracoccaceae</taxon>
        <taxon>Pseudogemmobacter</taxon>
    </lineage>
</organism>
<evidence type="ECO:0000313" key="8">
    <source>
        <dbReference type="EMBL" id="VDC27233.1"/>
    </source>
</evidence>
<feature type="compositionally biased region" description="Basic and acidic residues" evidence="5">
    <location>
        <begin position="294"/>
        <end position="304"/>
    </location>
</feature>
<feature type="chain" id="PRO_5017984777" evidence="6">
    <location>
        <begin position="25"/>
        <end position="310"/>
    </location>
</feature>
<comment type="subcellular location">
    <subcellularLocation>
        <location evidence="1">Cell outer membrane</location>
    </subcellularLocation>
</comment>
<evidence type="ECO:0000256" key="1">
    <source>
        <dbReference type="ARBA" id="ARBA00004442"/>
    </source>
</evidence>
<dbReference type="InterPro" id="IPR006665">
    <property type="entry name" value="OmpA-like"/>
</dbReference>
<dbReference type="PANTHER" id="PTHR30329">
    <property type="entry name" value="STATOR ELEMENT OF FLAGELLAR MOTOR COMPLEX"/>
    <property type="match status" value="1"/>
</dbReference>
<evidence type="ECO:0000256" key="2">
    <source>
        <dbReference type="ARBA" id="ARBA00023136"/>
    </source>
</evidence>
<evidence type="ECO:0000256" key="3">
    <source>
        <dbReference type="ARBA" id="ARBA00023237"/>
    </source>
</evidence>
<dbReference type="Gene3D" id="3.30.1330.60">
    <property type="entry name" value="OmpA-like domain"/>
    <property type="match status" value="1"/>
</dbReference>
<dbReference type="CDD" id="cd07185">
    <property type="entry name" value="OmpA_C-like"/>
    <property type="match status" value="1"/>
</dbReference>
<sequence length="310" mass="32431">MPSGVTPLRFLLALAWLSPAAAQAFEPRFAFPVLGAEARPAVYDSYALPTAPWRPDGLPAVAVEGQVDRRAWRLDAPGASLLEVMAPLRDQLVAGGYEVLLDCEARACGGFDFRFNTEVLPEPGMHVDLNEFRFVSARRGGAAVSLMVSRSASAAFVQIITVGPVALRAPDVTPVPLTPVPQIAAGGGGAEPLDEGLPLALEDLVFDSGSAALAAGDYPSLALIAGWLRADASRRLILVGHTDLSGAMEANIALSKRRAAAVREALIRDHGIAPGRLSAEGAGPLAPRASNATEEGRQKNRRVEAVPAPT</sequence>
<evidence type="ECO:0000256" key="6">
    <source>
        <dbReference type="SAM" id="SignalP"/>
    </source>
</evidence>
<dbReference type="EMBL" id="UXAW01000058">
    <property type="protein sequence ID" value="VDC27233.1"/>
    <property type="molecule type" value="Genomic_DNA"/>
</dbReference>
<gene>
    <name evidence="8" type="primary">oprF_3</name>
    <name evidence="8" type="ORF">XINFAN_01818</name>
</gene>
<evidence type="ECO:0000313" key="9">
    <source>
        <dbReference type="Proteomes" id="UP000277498"/>
    </source>
</evidence>
<keyword evidence="2 4" id="KW-0472">Membrane</keyword>
<dbReference type="GO" id="GO:0009279">
    <property type="term" value="C:cell outer membrane"/>
    <property type="evidence" value="ECO:0007669"/>
    <property type="project" value="UniProtKB-SubCell"/>
</dbReference>
<proteinExistence type="predicted"/>
<dbReference type="SUPFAM" id="SSF103088">
    <property type="entry name" value="OmpA-like"/>
    <property type="match status" value="1"/>
</dbReference>
<evidence type="ECO:0000259" key="7">
    <source>
        <dbReference type="PROSITE" id="PS51123"/>
    </source>
</evidence>
<dbReference type="Pfam" id="PF00691">
    <property type="entry name" value="OmpA"/>
    <property type="match status" value="1"/>
</dbReference>
<evidence type="ECO:0000256" key="5">
    <source>
        <dbReference type="SAM" id="MobiDB-lite"/>
    </source>
</evidence>
<name>A0A3P5X7J8_9RHOB</name>
<feature type="signal peptide" evidence="6">
    <location>
        <begin position="1"/>
        <end position="24"/>
    </location>
</feature>
<dbReference type="InterPro" id="IPR036737">
    <property type="entry name" value="OmpA-like_sf"/>
</dbReference>
<dbReference type="PROSITE" id="PS51123">
    <property type="entry name" value="OMPA_2"/>
    <property type="match status" value="1"/>
</dbReference>
<feature type="domain" description="OmpA-like" evidence="7">
    <location>
        <begin position="193"/>
        <end position="310"/>
    </location>
</feature>
<protein>
    <submittedName>
        <fullName evidence="8">Outer membrane porin F</fullName>
    </submittedName>
</protein>
<accession>A0A3P5X7J8</accession>
<dbReference type="AlphaFoldDB" id="A0A3P5X7J8"/>
<keyword evidence="6" id="KW-0732">Signal</keyword>
<dbReference type="PANTHER" id="PTHR30329:SF21">
    <property type="entry name" value="LIPOPROTEIN YIAD-RELATED"/>
    <property type="match status" value="1"/>
</dbReference>
<dbReference type="InterPro" id="IPR006664">
    <property type="entry name" value="OMP_bac"/>
</dbReference>
<dbReference type="Proteomes" id="UP000277498">
    <property type="component" value="Unassembled WGS sequence"/>
</dbReference>
<feature type="region of interest" description="Disordered" evidence="5">
    <location>
        <begin position="277"/>
        <end position="310"/>
    </location>
</feature>
<evidence type="ECO:0000256" key="4">
    <source>
        <dbReference type="PROSITE-ProRule" id="PRU00473"/>
    </source>
</evidence>
<keyword evidence="3" id="KW-0998">Cell outer membrane</keyword>
<keyword evidence="9" id="KW-1185">Reference proteome</keyword>
<dbReference type="PRINTS" id="PR01021">
    <property type="entry name" value="OMPADOMAIN"/>
</dbReference>
<dbReference type="InterPro" id="IPR050330">
    <property type="entry name" value="Bact_OuterMem_StrucFunc"/>
</dbReference>
<reference evidence="8 9" key="1">
    <citation type="submission" date="2018-11" db="EMBL/GenBank/DDBJ databases">
        <authorList>
            <person name="Criscuolo A."/>
        </authorList>
    </citation>
    <scope>NUCLEOTIDE SEQUENCE [LARGE SCALE GENOMIC DNA]</scope>
    <source>
        <strain evidence="8">ACIP111625</strain>
    </source>
</reference>